<dbReference type="EMBL" id="BAAAFG010000016">
    <property type="protein sequence ID" value="GAA0873432.1"/>
    <property type="molecule type" value="Genomic_DNA"/>
</dbReference>
<protein>
    <submittedName>
        <fullName evidence="1">Uncharacterized protein</fullName>
    </submittedName>
</protein>
<evidence type="ECO:0000313" key="1">
    <source>
        <dbReference type="EMBL" id="GAA0873432.1"/>
    </source>
</evidence>
<evidence type="ECO:0000313" key="2">
    <source>
        <dbReference type="Proteomes" id="UP001500507"/>
    </source>
</evidence>
<organism evidence="1 2">
    <name type="scientific">Gangjinia marincola</name>
    <dbReference type="NCBI Taxonomy" id="578463"/>
    <lineage>
        <taxon>Bacteria</taxon>
        <taxon>Pseudomonadati</taxon>
        <taxon>Bacteroidota</taxon>
        <taxon>Flavobacteriia</taxon>
        <taxon>Flavobacteriales</taxon>
        <taxon>Flavobacteriaceae</taxon>
        <taxon>Gangjinia</taxon>
    </lineage>
</organism>
<gene>
    <name evidence="1" type="ORF">GCM10009117_25790</name>
</gene>
<keyword evidence="2" id="KW-1185">Reference proteome</keyword>
<proteinExistence type="predicted"/>
<name>A0ABP3XXX0_9FLAO</name>
<comment type="caution">
    <text evidence="1">The sequence shown here is derived from an EMBL/GenBank/DDBJ whole genome shotgun (WGS) entry which is preliminary data.</text>
</comment>
<sequence length="203" mass="23482">MQYVDSILDNRALLTAASFQDTLMNPLDAQIKLFDLTVCQQIAFEPLDQETVILPSMSAMPASYEKATSFNATMVFTQFFSNPAQVETQAWFYSRGVRNDNPIKMNLGSVKKIKDNQREALQVKFNIPNQHKNEIYSNSEAVFAVRIKIDEHQQSFFPYHQNGRERWLGAKIKLKDFNIFTDLSQDENIKIAPMDELKKSFIW</sequence>
<accession>A0ABP3XXX0</accession>
<dbReference type="Proteomes" id="UP001500507">
    <property type="component" value="Unassembled WGS sequence"/>
</dbReference>
<dbReference type="RefSeq" id="WP_343768450.1">
    <property type="nucleotide sequence ID" value="NZ_BAAAFG010000016.1"/>
</dbReference>
<reference evidence="2" key="1">
    <citation type="journal article" date="2019" name="Int. J. Syst. Evol. Microbiol.">
        <title>The Global Catalogue of Microorganisms (GCM) 10K type strain sequencing project: providing services to taxonomists for standard genome sequencing and annotation.</title>
        <authorList>
            <consortium name="The Broad Institute Genomics Platform"/>
            <consortium name="The Broad Institute Genome Sequencing Center for Infectious Disease"/>
            <person name="Wu L."/>
            <person name="Ma J."/>
        </authorList>
    </citation>
    <scope>NUCLEOTIDE SEQUENCE [LARGE SCALE GENOMIC DNA]</scope>
    <source>
        <strain evidence="2">JCM 16082</strain>
    </source>
</reference>